<keyword evidence="1" id="KW-0472">Membrane</keyword>
<dbReference type="STRING" id="1732.SAMN02910417_02185"/>
<feature type="transmembrane region" description="Helical" evidence="1">
    <location>
        <begin position="94"/>
        <end position="114"/>
    </location>
</feature>
<proteinExistence type="predicted"/>
<dbReference type="EMBL" id="FMXR01000016">
    <property type="protein sequence ID" value="SDB29191.1"/>
    <property type="molecule type" value="Genomic_DNA"/>
</dbReference>
<gene>
    <name evidence="2" type="ORF">SAMN02910417_02185</name>
</gene>
<dbReference type="OrthoDB" id="2084701at2"/>
<dbReference type="AlphaFoldDB" id="A0A1G6C8M3"/>
<organism evidence="2 3">
    <name type="scientific">Eubacterium oxidoreducens</name>
    <dbReference type="NCBI Taxonomy" id="1732"/>
    <lineage>
        <taxon>Bacteria</taxon>
        <taxon>Bacillati</taxon>
        <taxon>Bacillota</taxon>
        <taxon>Clostridia</taxon>
        <taxon>Eubacteriales</taxon>
        <taxon>Eubacteriaceae</taxon>
        <taxon>Eubacterium</taxon>
    </lineage>
</organism>
<keyword evidence="1" id="KW-1133">Transmembrane helix</keyword>
<protein>
    <submittedName>
        <fullName evidence="2">Uncharacterized protein</fullName>
    </submittedName>
</protein>
<keyword evidence="3" id="KW-1185">Reference proteome</keyword>
<reference evidence="2 3" key="1">
    <citation type="submission" date="2016-10" db="EMBL/GenBank/DDBJ databases">
        <authorList>
            <person name="de Groot N.N."/>
        </authorList>
    </citation>
    <scope>NUCLEOTIDE SEQUENCE [LARGE SCALE GENOMIC DNA]</scope>
    <source>
        <strain evidence="2 3">DSM 3217</strain>
    </source>
</reference>
<name>A0A1G6C8M3_EUBOX</name>
<feature type="transmembrane region" description="Helical" evidence="1">
    <location>
        <begin position="61"/>
        <end position="82"/>
    </location>
</feature>
<evidence type="ECO:0000313" key="3">
    <source>
        <dbReference type="Proteomes" id="UP000199228"/>
    </source>
</evidence>
<dbReference type="Proteomes" id="UP000199228">
    <property type="component" value="Unassembled WGS sequence"/>
</dbReference>
<feature type="transmembrane region" description="Helical" evidence="1">
    <location>
        <begin position="12"/>
        <end position="31"/>
    </location>
</feature>
<keyword evidence="1" id="KW-0812">Transmembrane</keyword>
<dbReference type="RefSeq" id="WP_090174396.1">
    <property type="nucleotide sequence ID" value="NZ_FMXR01000016.1"/>
</dbReference>
<evidence type="ECO:0000256" key="1">
    <source>
        <dbReference type="SAM" id="Phobius"/>
    </source>
</evidence>
<sequence>MQFFLTEDLGNFDVFSIVRIILIVYGAYSVYTAKKMAQDGQPPQWLLSAQELPRVKDTKGFCTFMMIPTMVFGFACMGYGLLGMFVEYYLKNSKIQMIVLLAFLAVVIWFVTRLQKAKKDYIR</sequence>
<accession>A0A1G6C8M3</accession>
<evidence type="ECO:0000313" key="2">
    <source>
        <dbReference type="EMBL" id="SDB29191.1"/>
    </source>
</evidence>